<organism evidence="2 3">
    <name type="scientific">Parasulfitobacter algicola</name>
    <dbReference type="NCBI Taxonomy" id="2614809"/>
    <lineage>
        <taxon>Bacteria</taxon>
        <taxon>Pseudomonadati</taxon>
        <taxon>Pseudomonadota</taxon>
        <taxon>Alphaproteobacteria</taxon>
        <taxon>Rhodobacterales</taxon>
        <taxon>Roseobacteraceae</taxon>
        <taxon>Parasulfitobacter</taxon>
    </lineage>
</organism>
<feature type="transmembrane region" description="Helical" evidence="1">
    <location>
        <begin position="29"/>
        <end position="49"/>
    </location>
</feature>
<feature type="transmembrane region" description="Helical" evidence="1">
    <location>
        <begin position="61"/>
        <end position="83"/>
    </location>
</feature>
<name>A0ABX2ILZ2_9RHOB</name>
<proteinExistence type="predicted"/>
<accession>A0ABX2ILZ2</accession>
<keyword evidence="1" id="KW-1133">Transmembrane helix</keyword>
<dbReference type="Proteomes" id="UP000777935">
    <property type="component" value="Unassembled WGS sequence"/>
</dbReference>
<dbReference type="RefSeq" id="WP_174135275.1">
    <property type="nucleotide sequence ID" value="NZ_JABUFE010000001.1"/>
</dbReference>
<sequence length="116" mass="12724">MGAFLIFAFSTPLLVLLFLACMPAGRVFFWALAGSVVLWILAAMLVLPLKPSSGPDDWFHGIELIPLIGSGIVIALVTPAQIWRWYRLRRGLPTLYLPALVILIAPVGAFIMFGPF</sequence>
<keyword evidence="1" id="KW-0472">Membrane</keyword>
<evidence type="ECO:0000256" key="1">
    <source>
        <dbReference type="SAM" id="Phobius"/>
    </source>
</evidence>
<gene>
    <name evidence="2" type="ORF">HRQ87_03625</name>
</gene>
<evidence type="ECO:0000313" key="2">
    <source>
        <dbReference type="EMBL" id="NSX53884.1"/>
    </source>
</evidence>
<feature type="transmembrane region" description="Helical" evidence="1">
    <location>
        <begin position="95"/>
        <end position="113"/>
    </location>
</feature>
<protein>
    <submittedName>
        <fullName evidence="2">Uncharacterized protein</fullName>
    </submittedName>
</protein>
<reference evidence="2 3" key="1">
    <citation type="submission" date="2020-06" db="EMBL/GenBank/DDBJ databases">
        <title>Sulfitobacter algicola sp. nov., isolated from green algae.</title>
        <authorList>
            <person name="Wang C."/>
        </authorList>
    </citation>
    <scope>NUCLEOTIDE SEQUENCE [LARGE SCALE GENOMIC DNA]</scope>
    <source>
        <strain evidence="2 3">1151</strain>
    </source>
</reference>
<dbReference type="EMBL" id="JABUFE010000001">
    <property type="protein sequence ID" value="NSX53884.1"/>
    <property type="molecule type" value="Genomic_DNA"/>
</dbReference>
<comment type="caution">
    <text evidence="2">The sequence shown here is derived from an EMBL/GenBank/DDBJ whole genome shotgun (WGS) entry which is preliminary data.</text>
</comment>
<keyword evidence="3" id="KW-1185">Reference proteome</keyword>
<keyword evidence="1" id="KW-0812">Transmembrane</keyword>
<evidence type="ECO:0000313" key="3">
    <source>
        <dbReference type="Proteomes" id="UP000777935"/>
    </source>
</evidence>